<dbReference type="EnsemblPlants" id="Kaladp0072s0092.1.v1.1">
    <property type="protein sequence ID" value="Kaladp0072s0092.1.v1.1.CDS.1"/>
    <property type="gene ID" value="Kaladp0072s0092.v1.1"/>
</dbReference>
<keyword evidence="2" id="KW-1185">Reference proteome</keyword>
<reference evidence="1" key="1">
    <citation type="submission" date="2021-01" db="UniProtKB">
        <authorList>
            <consortium name="EnsemblPlants"/>
        </authorList>
    </citation>
    <scope>IDENTIFICATION</scope>
</reference>
<dbReference type="Gramene" id="Kaladp0072s0092.1.v1.1">
    <property type="protein sequence ID" value="Kaladp0072s0092.1.v1.1.CDS.1"/>
    <property type="gene ID" value="Kaladp0072s0092.v1.1"/>
</dbReference>
<protein>
    <submittedName>
        <fullName evidence="1">Uncharacterized protein</fullName>
    </submittedName>
</protein>
<organism evidence="1 2">
    <name type="scientific">Kalanchoe fedtschenkoi</name>
    <name type="common">Lavender scallops</name>
    <name type="synonym">South American air plant</name>
    <dbReference type="NCBI Taxonomy" id="63787"/>
    <lineage>
        <taxon>Eukaryota</taxon>
        <taxon>Viridiplantae</taxon>
        <taxon>Streptophyta</taxon>
        <taxon>Embryophyta</taxon>
        <taxon>Tracheophyta</taxon>
        <taxon>Spermatophyta</taxon>
        <taxon>Magnoliopsida</taxon>
        <taxon>eudicotyledons</taxon>
        <taxon>Gunneridae</taxon>
        <taxon>Pentapetalae</taxon>
        <taxon>Saxifragales</taxon>
        <taxon>Crassulaceae</taxon>
        <taxon>Kalanchoe</taxon>
    </lineage>
</organism>
<sequence length="58" mass="6837">MNVCNYRRKSARTSVREKGGGGKSLEILLKIEHVVQDLTYYDEMEEALYKPFYTKFET</sequence>
<proteinExistence type="predicted"/>
<evidence type="ECO:0000313" key="2">
    <source>
        <dbReference type="Proteomes" id="UP000594263"/>
    </source>
</evidence>
<name>A0A7N0ULR6_KALFE</name>
<accession>A0A7N0ULR6</accession>
<dbReference type="AlphaFoldDB" id="A0A7N0ULR6"/>
<evidence type="ECO:0000313" key="1">
    <source>
        <dbReference type="EnsemblPlants" id="Kaladp0072s0092.1.v1.1.CDS.1"/>
    </source>
</evidence>
<dbReference type="Proteomes" id="UP000594263">
    <property type="component" value="Unplaced"/>
</dbReference>